<dbReference type="SUPFAM" id="SSF54373">
    <property type="entry name" value="FAD-linked reductases, C-terminal domain"/>
    <property type="match status" value="1"/>
</dbReference>
<dbReference type="Gene3D" id="3.50.50.60">
    <property type="entry name" value="FAD/NAD(P)-binding domain"/>
    <property type="match status" value="2"/>
</dbReference>
<protein>
    <submittedName>
        <fullName evidence="3">FAD-dependent oxidoreductase</fullName>
    </submittedName>
</protein>
<dbReference type="GO" id="GO:0016491">
    <property type="term" value="F:oxidoreductase activity"/>
    <property type="evidence" value="ECO:0007669"/>
    <property type="project" value="UniProtKB-KW"/>
</dbReference>
<evidence type="ECO:0000313" key="4">
    <source>
        <dbReference type="Proteomes" id="UP000241010"/>
    </source>
</evidence>
<dbReference type="PANTHER" id="PTHR13847:SF289">
    <property type="entry name" value="GLYCINE OXIDASE"/>
    <property type="match status" value="1"/>
</dbReference>
<dbReference type="OrthoDB" id="9805337at2"/>
<dbReference type="InterPro" id="IPR006076">
    <property type="entry name" value="FAD-dep_OxRdtase"/>
</dbReference>
<keyword evidence="1" id="KW-0560">Oxidoreductase</keyword>
<dbReference type="GO" id="GO:0005737">
    <property type="term" value="C:cytoplasm"/>
    <property type="evidence" value="ECO:0007669"/>
    <property type="project" value="TreeGrafter"/>
</dbReference>
<keyword evidence="4" id="KW-1185">Reference proteome</keyword>
<proteinExistence type="predicted"/>
<dbReference type="PANTHER" id="PTHR13847">
    <property type="entry name" value="SARCOSINE DEHYDROGENASE-RELATED"/>
    <property type="match status" value="1"/>
</dbReference>
<sequence>MNQHLASDTVIIGAGVVGLTIALRVASRGRSVILIDPEEPGSGASYGNAGTIADYAVLPVGTPSVLKALPSLLFDRNSPLAIRHAALPTLAPWLLRFTRQSLPGAAKRNAQAIAALLATSNADWKALAAEVGGQKIMAQRGCLYAYETKAAFRAAAADMEFRRSLGVTVELISPEELARMEPGLPPVAGGGAFFPKAVFLDDPGRMVGLIAAAAKTAGVRIVKARVEKLERRVDGVIVSGAGLQAHGRRVVIAAGAHSRALAAQAGDRIPLDTERGYHAEWDMAEPRLTRPTCPTTRGFYLCPMRGRLRVAGTVELGGLTAPPSQHRIDRLVSGARAIFPDLAEPSRTWMGFRPSMPDSLPVIGPSKAGPEILHAYGHGHIGLTLAPVTARIIADLIDGKTPELALGPYLPTRF</sequence>
<dbReference type="EMBL" id="PZKG01000007">
    <property type="protein sequence ID" value="PTE23278.1"/>
    <property type="molecule type" value="Genomic_DNA"/>
</dbReference>
<evidence type="ECO:0000259" key="2">
    <source>
        <dbReference type="Pfam" id="PF01266"/>
    </source>
</evidence>
<name>A0A2T4JZE4_9RHOB</name>
<dbReference type="AlphaFoldDB" id="A0A2T4JZE4"/>
<dbReference type="Pfam" id="PF01266">
    <property type="entry name" value="DAO"/>
    <property type="match status" value="1"/>
</dbReference>
<organism evidence="3 4">
    <name type="scientific">Cereibacter changlensis JA139</name>
    <dbReference type="NCBI Taxonomy" id="1188249"/>
    <lineage>
        <taxon>Bacteria</taxon>
        <taxon>Pseudomonadati</taxon>
        <taxon>Pseudomonadota</taxon>
        <taxon>Alphaproteobacteria</taxon>
        <taxon>Rhodobacterales</taxon>
        <taxon>Paracoccaceae</taxon>
        <taxon>Cereibacter</taxon>
    </lineage>
</organism>
<dbReference type="Proteomes" id="UP000241010">
    <property type="component" value="Unassembled WGS sequence"/>
</dbReference>
<gene>
    <name evidence="3" type="ORF">C5F48_02800</name>
</gene>
<comment type="caution">
    <text evidence="3">The sequence shown here is derived from an EMBL/GenBank/DDBJ whole genome shotgun (WGS) entry which is preliminary data.</text>
</comment>
<evidence type="ECO:0000256" key="1">
    <source>
        <dbReference type="ARBA" id="ARBA00023002"/>
    </source>
</evidence>
<dbReference type="RefSeq" id="WP_107662386.1">
    <property type="nucleotide sequence ID" value="NZ_PZKG01000007.1"/>
</dbReference>
<dbReference type="Gene3D" id="3.30.9.10">
    <property type="entry name" value="D-Amino Acid Oxidase, subunit A, domain 2"/>
    <property type="match status" value="1"/>
</dbReference>
<evidence type="ECO:0000313" key="3">
    <source>
        <dbReference type="EMBL" id="PTE23278.1"/>
    </source>
</evidence>
<dbReference type="InterPro" id="IPR036188">
    <property type="entry name" value="FAD/NAD-bd_sf"/>
</dbReference>
<accession>A0A2T4JZE4</accession>
<reference evidence="3 4" key="1">
    <citation type="submission" date="2018-03" db="EMBL/GenBank/DDBJ databases">
        <title>Cereibacter changlensis.</title>
        <authorList>
            <person name="Meyer T.E."/>
            <person name="Miller S."/>
            <person name="Lodha T."/>
            <person name="Gandham S."/>
            <person name="Chintalapati S."/>
            <person name="Chintalapati V.R."/>
        </authorList>
    </citation>
    <scope>NUCLEOTIDE SEQUENCE [LARGE SCALE GENOMIC DNA]</scope>
    <source>
        <strain evidence="3 4">JA139</strain>
    </source>
</reference>
<dbReference type="SUPFAM" id="SSF51905">
    <property type="entry name" value="FAD/NAD(P)-binding domain"/>
    <property type="match status" value="1"/>
</dbReference>
<feature type="domain" description="FAD dependent oxidoreductase" evidence="2">
    <location>
        <begin position="8"/>
        <end position="396"/>
    </location>
</feature>